<evidence type="ECO:0000256" key="6">
    <source>
        <dbReference type="ARBA" id="ARBA00060850"/>
    </source>
</evidence>
<keyword evidence="2" id="KW-0805">Transcription regulation</keyword>
<feature type="region of interest" description="Disordered" evidence="7">
    <location>
        <begin position="79"/>
        <end position="102"/>
    </location>
</feature>
<reference evidence="10" key="1">
    <citation type="journal article" date="2020" name="Nat. Commun.">
        <title>Genome sequence of the cluster root forming white lupin.</title>
        <authorList>
            <person name="Hufnagel B."/>
            <person name="Marques A."/>
            <person name="Soriano A."/>
            <person name="Marques L."/>
            <person name="Divol F."/>
            <person name="Doumas P."/>
            <person name="Sallet E."/>
            <person name="Mancinotti D."/>
            <person name="Carrere S."/>
            <person name="Marande W."/>
            <person name="Arribat S."/>
            <person name="Keller J."/>
            <person name="Huneau C."/>
            <person name="Blein T."/>
            <person name="Aime D."/>
            <person name="Laguerre M."/>
            <person name="Taylor J."/>
            <person name="Schubert V."/>
            <person name="Nelson M."/>
            <person name="Geu-Flores F."/>
            <person name="Crespi M."/>
            <person name="Gallardo-Guerrero K."/>
            <person name="Delaux P.-M."/>
            <person name="Salse J."/>
            <person name="Berges H."/>
            <person name="Guyot R."/>
            <person name="Gouzy J."/>
            <person name="Peret B."/>
        </authorList>
    </citation>
    <scope>NUCLEOTIDE SEQUENCE [LARGE SCALE GENOMIC DNA]</scope>
    <source>
        <strain evidence="10">cv. Amiga</strain>
    </source>
</reference>
<dbReference type="GO" id="GO:0000976">
    <property type="term" value="F:transcription cis-regulatory region binding"/>
    <property type="evidence" value="ECO:0007669"/>
    <property type="project" value="TreeGrafter"/>
</dbReference>
<dbReference type="GO" id="GO:0005634">
    <property type="term" value="C:nucleus"/>
    <property type="evidence" value="ECO:0007669"/>
    <property type="project" value="UniProtKB-SubCell"/>
</dbReference>
<evidence type="ECO:0000259" key="8">
    <source>
        <dbReference type="PROSITE" id="PS50811"/>
    </source>
</evidence>
<dbReference type="AlphaFoldDB" id="A0A6A4NES2"/>
<evidence type="ECO:0000256" key="4">
    <source>
        <dbReference type="ARBA" id="ARBA00023163"/>
    </source>
</evidence>
<accession>A0A6A4NES2</accession>
<protein>
    <submittedName>
        <fullName evidence="9">Putative transcription factor WRKY family</fullName>
    </submittedName>
</protein>
<evidence type="ECO:0000256" key="5">
    <source>
        <dbReference type="ARBA" id="ARBA00023242"/>
    </source>
</evidence>
<dbReference type="InterPro" id="IPR003657">
    <property type="entry name" value="WRKY_dom"/>
</dbReference>
<evidence type="ECO:0000256" key="2">
    <source>
        <dbReference type="ARBA" id="ARBA00023015"/>
    </source>
</evidence>
<sequence>MPITHCFTHMDNMGDSPNNLVHELLEGLEFARQLQMNLHMPSSSQETSYMLIQKIILAFEKALQMVNLKGGPLIESSSPLLSCSPQSEGSDRDFRDQDHNASRKRKTLPIWTKIIQVNPRMGVEGPLDDGYSWRKYGQKDILGAVYPRGYYKCIHRNVRGCLATKQVQRSDEDTTIFEITYRGMHTCTMASNTVPISTTNENQESNLDTIPHQQINILQSLEHQPNPNELLLNLREGLRVQTENLDSSLHDQSFGSFYFPSTSNIKTENQIFPSPMLENFTSPSYITPTTSGISHFSVSQSMTSSEFQINDMNLAATSAANSSTIGLECPFDQFQFDGHDFTFDNPRFF</sequence>
<evidence type="ECO:0000313" key="10">
    <source>
        <dbReference type="Proteomes" id="UP000447434"/>
    </source>
</evidence>
<dbReference type="Pfam" id="PF03106">
    <property type="entry name" value="WRKY"/>
    <property type="match status" value="1"/>
</dbReference>
<dbReference type="OrthoDB" id="1888929at2759"/>
<dbReference type="SUPFAM" id="SSF118290">
    <property type="entry name" value="WRKY DNA-binding domain"/>
    <property type="match status" value="1"/>
</dbReference>
<proteinExistence type="inferred from homology"/>
<dbReference type="InterPro" id="IPR036576">
    <property type="entry name" value="WRKY_dom_sf"/>
</dbReference>
<keyword evidence="5" id="KW-0539">Nucleus</keyword>
<dbReference type="SMART" id="SM00774">
    <property type="entry name" value="WRKY"/>
    <property type="match status" value="1"/>
</dbReference>
<dbReference type="GO" id="GO:0010193">
    <property type="term" value="P:response to ozone"/>
    <property type="evidence" value="ECO:0007669"/>
    <property type="project" value="UniProtKB-ARBA"/>
</dbReference>
<keyword evidence="10" id="KW-1185">Reference proteome</keyword>
<evidence type="ECO:0000313" key="9">
    <source>
        <dbReference type="EMBL" id="KAE9587231.1"/>
    </source>
</evidence>
<feature type="domain" description="WRKY" evidence="8">
    <location>
        <begin position="122"/>
        <end position="190"/>
    </location>
</feature>
<feature type="compositionally biased region" description="Basic and acidic residues" evidence="7">
    <location>
        <begin position="89"/>
        <end position="101"/>
    </location>
</feature>
<evidence type="ECO:0000256" key="7">
    <source>
        <dbReference type="SAM" id="MobiDB-lite"/>
    </source>
</evidence>
<name>A0A6A4NES2_LUPAL</name>
<dbReference type="FunFam" id="2.20.25.80:FF:000009">
    <property type="entry name" value="WRKY transcription factor 53"/>
    <property type="match status" value="1"/>
</dbReference>
<evidence type="ECO:0000256" key="3">
    <source>
        <dbReference type="ARBA" id="ARBA00023125"/>
    </source>
</evidence>
<dbReference type="Proteomes" id="UP000447434">
    <property type="component" value="Chromosome 23"/>
</dbReference>
<keyword evidence="4" id="KW-0804">Transcription</keyword>
<dbReference type="PANTHER" id="PTHR32096">
    <property type="entry name" value="WRKY TRANSCRIPTION FACTOR 30-RELATED-RELATED"/>
    <property type="match status" value="1"/>
</dbReference>
<organism evidence="9 10">
    <name type="scientific">Lupinus albus</name>
    <name type="common">White lupine</name>
    <name type="synonym">Lupinus termis</name>
    <dbReference type="NCBI Taxonomy" id="3870"/>
    <lineage>
        <taxon>Eukaryota</taxon>
        <taxon>Viridiplantae</taxon>
        <taxon>Streptophyta</taxon>
        <taxon>Embryophyta</taxon>
        <taxon>Tracheophyta</taxon>
        <taxon>Spermatophyta</taxon>
        <taxon>Magnoliopsida</taxon>
        <taxon>eudicotyledons</taxon>
        <taxon>Gunneridae</taxon>
        <taxon>Pentapetalae</taxon>
        <taxon>rosids</taxon>
        <taxon>fabids</taxon>
        <taxon>Fabales</taxon>
        <taxon>Fabaceae</taxon>
        <taxon>Papilionoideae</taxon>
        <taxon>50 kb inversion clade</taxon>
        <taxon>genistoids sensu lato</taxon>
        <taxon>core genistoids</taxon>
        <taxon>Genisteae</taxon>
        <taxon>Lupinus</taxon>
    </lineage>
</organism>
<comment type="caution">
    <text evidence="9">The sequence shown here is derived from an EMBL/GenBank/DDBJ whole genome shotgun (WGS) entry which is preliminary data.</text>
</comment>
<dbReference type="PROSITE" id="PS50811">
    <property type="entry name" value="WRKY"/>
    <property type="match status" value="1"/>
</dbReference>
<evidence type="ECO:0000256" key="1">
    <source>
        <dbReference type="ARBA" id="ARBA00004123"/>
    </source>
</evidence>
<comment type="subcellular location">
    <subcellularLocation>
        <location evidence="1">Nucleus</location>
    </subcellularLocation>
</comment>
<dbReference type="GO" id="GO:0003700">
    <property type="term" value="F:DNA-binding transcription factor activity"/>
    <property type="evidence" value="ECO:0007669"/>
    <property type="project" value="InterPro"/>
</dbReference>
<dbReference type="PANTHER" id="PTHR32096:SF115">
    <property type="entry name" value="WRKY TRANSCRIPTION FACTOR 30-RELATED"/>
    <property type="match status" value="1"/>
</dbReference>
<comment type="similarity">
    <text evidence="6">Belongs to the WRKY group III family.</text>
</comment>
<gene>
    <name evidence="9" type="ORF">Lalb_Chr23g0271461</name>
</gene>
<dbReference type="EMBL" id="WOCE01000023">
    <property type="protein sequence ID" value="KAE9587231.1"/>
    <property type="molecule type" value="Genomic_DNA"/>
</dbReference>
<dbReference type="GO" id="GO:0010150">
    <property type="term" value="P:leaf senescence"/>
    <property type="evidence" value="ECO:0007669"/>
    <property type="project" value="UniProtKB-ARBA"/>
</dbReference>
<dbReference type="InterPro" id="IPR044810">
    <property type="entry name" value="WRKY_plant"/>
</dbReference>
<dbReference type="GO" id="GO:0042542">
    <property type="term" value="P:response to hydrogen peroxide"/>
    <property type="evidence" value="ECO:0007669"/>
    <property type="project" value="UniProtKB-ARBA"/>
</dbReference>
<dbReference type="Gene3D" id="2.20.25.80">
    <property type="entry name" value="WRKY domain"/>
    <property type="match status" value="1"/>
</dbReference>
<keyword evidence="3" id="KW-0238">DNA-binding</keyword>
<dbReference type="GO" id="GO:0009751">
    <property type="term" value="P:response to salicylic acid"/>
    <property type="evidence" value="ECO:0007669"/>
    <property type="project" value="UniProtKB-ARBA"/>
</dbReference>